<organism evidence="1 2">
    <name type="scientific">Cetraspora pellucida</name>
    <dbReference type="NCBI Taxonomy" id="1433469"/>
    <lineage>
        <taxon>Eukaryota</taxon>
        <taxon>Fungi</taxon>
        <taxon>Fungi incertae sedis</taxon>
        <taxon>Mucoromycota</taxon>
        <taxon>Glomeromycotina</taxon>
        <taxon>Glomeromycetes</taxon>
        <taxon>Diversisporales</taxon>
        <taxon>Gigasporaceae</taxon>
        <taxon>Cetraspora</taxon>
    </lineage>
</organism>
<feature type="non-terminal residue" evidence="1">
    <location>
        <position position="210"/>
    </location>
</feature>
<proteinExistence type="predicted"/>
<dbReference type="EMBL" id="CAJVPW010065256">
    <property type="protein sequence ID" value="CAG8786869.1"/>
    <property type="molecule type" value="Genomic_DNA"/>
</dbReference>
<gene>
    <name evidence="1" type="ORF">SPELUC_LOCUS16877</name>
</gene>
<evidence type="ECO:0000313" key="2">
    <source>
        <dbReference type="Proteomes" id="UP000789366"/>
    </source>
</evidence>
<reference evidence="1" key="1">
    <citation type="submission" date="2021-06" db="EMBL/GenBank/DDBJ databases">
        <authorList>
            <person name="Kallberg Y."/>
            <person name="Tangrot J."/>
            <person name="Rosling A."/>
        </authorList>
    </citation>
    <scope>NUCLEOTIDE SEQUENCE</scope>
    <source>
        <strain evidence="1">28 12/20/2015</strain>
    </source>
</reference>
<keyword evidence="2" id="KW-1185">Reference proteome</keyword>
<evidence type="ECO:0000313" key="1">
    <source>
        <dbReference type="EMBL" id="CAG8786869.1"/>
    </source>
</evidence>
<sequence length="210" mass="24443">NEPSEEVIKIYENFGLPTIQNIINHLKAIQSTVSKSKDWEQRGDELFEIVEQIYEILETLCDEGNDELKSFFPNDLPLFLNGTNPLDSESWIIASHLDLNIKKDFKPERRATIEYLKKYNKLLILAGAEAKELPKNKIYGDYEENNSQYIIKSMIDSLCIGENTIRSNNVLFYIKDQKFYADSSILGYVAPYFKRIERFSFTFNDIEPDS</sequence>
<protein>
    <submittedName>
        <fullName evidence="1">15763_t:CDS:1</fullName>
    </submittedName>
</protein>
<feature type="non-terminal residue" evidence="1">
    <location>
        <position position="1"/>
    </location>
</feature>
<comment type="caution">
    <text evidence="1">The sequence shown here is derived from an EMBL/GenBank/DDBJ whole genome shotgun (WGS) entry which is preliminary data.</text>
</comment>
<dbReference type="Proteomes" id="UP000789366">
    <property type="component" value="Unassembled WGS sequence"/>
</dbReference>
<accession>A0ACA9RDB6</accession>
<name>A0ACA9RDB6_9GLOM</name>